<evidence type="ECO:0000256" key="1">
    <source>
        <dbReference type="SAM" id="MobiDB-lite"/>
    </source>
</evidence>
<dbReference type="VEuPathDB" id="FungiDB:EMCG_03481"/>
<reference evidence="3" key="1">
    <citation type="journal article" date="2015" name="PLoS Genet.">
        <title>The dynamic genome and transcriptome of the human fungal pathogen Blastomyces and close relative Emmonsia.</title>
        <authorList>
            <person name="Munoz J.F."/>
            <person name="Gauthier G.M."/>
            <person name="Desjardins C.A."/>
            <person name="Gallo J.E."/>
            <person name="Holder J."/>
            <person name="Sullivan T.D."/>
            <person name="Marty A.J."/>
            <person name="Carmen J.C."/>
            <person name="Chen Z."/>
            <person name="Ding L."/>
            <person name="Gujja S."/>
            <person name="Magrini V."/>
            <person name="Misas E."/>
            <person name="Mitreva M."/>
            <person name="Priest M."/>
            <person name="Saif S."/>
            <person name="Whiston E.A."/>
            <person name="Young S."/>
            <person name="Zeng Q."/>
            <person name="Goldman W.E."/>
            <person name="Mardis E.R."/>
            <person name="Taylor J.W."/>
            <person name="McEwen J.G."/>
            <person name="Clay O.K."/>
            <person name="Klein B.S."/>
            <person name="Cuomo C.A."/>
        </authorList>
    </citation>
    <scope>NUCLEOTIDE SEQUENCE [LARGE SCALE GENOMIC DNA]</scope>
    <source>
        <strain evidence="3">UAMH 3008</strain>
    </source>
</reference>
<proteinExistence type="predicted"/>
<dbReference type="Proteomes" id="UP000034164">
    <property type="component" value="Unassembled WGS sequence"/>
</dbReference>
<evidence type="ECO:0000313" key="3">
    <source>
        <dbReference type="Proteomes" id="UP000034164"/>
    </source>
</evidence>
<accession>A0A0G2J048</accession>
<evidence type="ECO:0000313" key="2">
    <source>
        <dbReference type="EMBL" id="KKZ62019.1"/>
    </source>
</evidence>
<comment type="caution">
    <text evidence="2">The sequence shown here is derived from an EMBL/GenBank/DDBJ whole genome shotgun (WGS) entry which is preliminary data.</text>
</comment>
<feature type="region of interest" description="Disordered" evidence="1">
    <location>
        <begin position="58"/>
        <end position="92"/>
    </location>
</feature>
<gene>
    <name evidence="2" type="ORF">EMCG_03481</name>
</gene>
<organism evidence="2 3">
    <name type="scientific">[Emmonsia] crescens</name>
    <dbReference type="NCBI Taxonomy" id="73230"/>
    <lineage>
        <taxon>Eukaryota</taxon>
        <taxon>Fungi</taxon>
        <taxon>Dikarya</taxon>
        <taxon>Ascomycota</taxon>
        <taxon>Pezizomycotina</taxon>
        <taxon>Eurotiomycetes</taxon>
        <taxon>Eurotiomycetidae</taxon>
        <taxon>Onygenales</taxon>
        <taxon>Ajellomycetaceae</taxon>
        <taxon>Emergomyces</taxon>
    </lineage>
</organism>
<sequence>MPRGSQWAVTIANKHAGGGKTLELIRSWSMARKAGDEYTSKTLEREYNEVFKPWSPLDVRTSPTTQRPGLIDKKTLSSHVAPSENRGHCAAK</sequence>
<dbReference type="EMBL" id="LCZI01001194">
    <property type="protein sequence ID" value="KKZ62019.1"/>
    <property type="molecule type" value="Genomic_DNA"/>
</dbReference>
<protein>
    <submittedName>
        <fullName evidence="2">Uncharacterized protein</fullName>
    </submittedName>
</protein>
<dbReference type="AlphaFoldDB" id="A0A0G2J048"/>
<name>A0A0G2J048_9EURO</name>